<evidence type="ECO:0000313" key="2">
    <source>
        <dbReference type="EMBL" id="WMV29128.1"/>
    </source>
</evidence>
<dbReference type="PANTHER" id="PTHR46148:SF57">
    <property type="entry name" value="OS12G0499874 PROTEIN"/>
    <property type="match status" value="1"/>
</dbReference>
<accession>A0AAF0QTL6</accession>
<sequence length="122" mass="13510">MKGVMRFGKKGKLSPRYVGPYRILKWIGKVAYELELPTDLAAVHPVFHISLLKKCVGDPASIVPLESVAVKDSLSYEDVPVEILDSVKVLWRSQSVEGATWEAEAAMKSKYPHLFPSDSIPA</sequence>
<dbReference type="EMBL" id="CP133616">
    <property type="protein sequence ID" value="WMV29128.1"/>
    <property type="molecule type" value="Genomic_DNA"/>
</dbReference>
<gene>
    <name evidence="2" type="ORF">MTR67_022513</name>
</gene>
<proteinExistence type="predicted"/>
<dbReference type="InterPro" id="IPR056924">
    <property type="entry name" value="SH3_Tf2-1"/>
</dbReference>
<name>A0AAF0QTL6_SOLVR</name>
<evidence type="ECO:0000259" key="1">
    <source>
        <dbReference type="Pfam" id="PF24626"/>
    </source>
</evidence>
<dbReference type="AlphaFoldDB" id="A0AAF0QTL6"/>
<evidence type="ECO:0000313" key="3">
    <source>
        <dbReference type="Proteomes" id="UP001234989"/>
    </source>
</evidence>
<feature type="domain" description="Tf2-1-like SH3-like" evidence="1">
    <location>
        <begin position="5"/>
        <end position="56"/>
    </location>
</feature>
<dbReference type="Pfam" id="PF24626">
    <property type="entry name" value="SH3_Tf2-1"/>
    <property type="match status" value="1"/>
</dbReference>
<dbReference type="PANTHER" id="PTHR46148">
    <property type="entry name" value="CHROMO DOMAIN-CONTAINING PROTEIN"/>
    <property type="match status" value="1"/>
</dbReference>
<keyword evidence="3" id="KW-1185">Reference proteome</keyword>
<organism evidence="2 3">
    <name type="scientific">Solanum verrucosum</name>
    <dbReference type="NCBI Taxonomy" id="315347"/>
    <lineage>
        <taxon>Eukaryota</taxon>
        <taxon>Viridiplantae</taxon>
        <taxon>Streptophyta</taxon>
        <taxon>Embryophyta</taxon>
        <taxon>Tracheophyta</taxon>
        <taxon>Spermatophyta</taxon>
        <taxon>Magnoliopsida</taxon>
        <taxon>eudicotyledons</taxon>
        <taxon>Gunneridae</taxon>
        <taxon>Pentapetalae</taxon>
        <taxon>asterids</taxon>
        <taxon>lamiids</taxon>
        <taxon>Solanales</taxon>
        <taxon>Solanaceae</taxon>
        <taxon>Solanoideae</taxon>
        <taxon>Solaneae</taxon>
        <taxon>Solanum</taxon>
    </lineage>
</organism>
<reference evidence="2" key="1">
    <citation type="submission" date="2023-08" db="EMBL/GenBank/DDBJ databases">
        <title>A de novo genome assembly of Solanum verrucosum Schlechtendal, a Mexican diploid species geographically isolated from the other diploid A-genome species in potato relatives.</title>
        <authorList>
            <person name="Hosaka K."/>
        </authorList>
    </citation>
    <scope>NUCLEOTIDE SEQUENCE</scope>
    <source>
        <tissue evidence="2">Young leaves</tissue>
    </source>
</reference>
<protein>
    <recommendedName>
        <fullName evidence="1">Tf2-1-like SH3-like domain-containing protein</fullName>
    </recommendedName>
</protein>
<dbReference type="Proteomes" id="UP001234989">
    <property type="component" value="Chromosome 5"/>
</dbReference>